<comment type="function">
    <text evidence="7">Microtubule inner protein (MIP) part of the dynein-decorated doublet microtubules (DMTs) in cilia axoneme, which is required for motile cilia beating.</text>
</comment>
<dbReference type="EnsemblMetazoa" id="CLYHEMT002487.1">
    <property type="protein sequence ID" value="CLYHEMP002487.1"/>
    <property type="gene ID" value="CLYHEMG002487"/>
</dbReference>
<dbReference type="Pfam" id="PF22595">
    <property type="entry name" value="CFAP107"/>
    <property type="match status" value="1"/>
</dbReference>
<keyword evidence="4" id="KW-0969">Cilium</keyword>
<accession>A0A7M5UTS7</accession>
<name>A0A7M5UTS7_9CNID</name>
<dbReference type="InterPro" id="IPR054709">
    <property type="entry name" value="CFAP107"/>
</dbReference>
<dbReference type="PANTHER" id="PTHR31180">
    <property type="entry name" value="CILIA- AND FLAGELLA-ASSOCIATED PROTEIN 107-RELATED"/>
    <property type="match status" value="1"/>
</dbReference>
<evidence type="ECO:0000256" key="2">
    <source>
        <dbReference type="ARBA" id="ARBA00022490"/>
    </source>
</evidence>
<keyword evidence="5" id="KW-0206">Cytoskeleton</keyword>
<dbReference type="RefSeq" id="XP_066932062.1">
    <property type="nucleotide sequence ID" value="XM_067075961.1"/>
</dbReference>
<keyword evidence="3" id="KW-0282">Flagellum</keyword>
<dbReference type="GO" id="GO:0030317">
    <property type="term" value="P:flagellated sperm motility"/>
    <property type="evidence" value="ECO:0007669"/>
    <property type="project" value="InterPro"/>
</dbReference>
<dbReference type="PANTHER" id="PTHR31180:SF2">
    <property type="entry name" value="CILIA- AND FLAGELLA-ASSOCIATED PROTEIN 107"/>
    <property type="match status" value="1"/>
</dbReference>
<evidence type="ECO:0000256" key="5">
    <source>
        <dbReference type="ARBA" id="ARBA00023212"/>
    </source>
</evidence>
<sequence length="214" mass="25022">MDSSKLPGWRIEQKFNTNVLIGNWNEERRKFQRGNVSFGNSTHRHDFKRYDNYVPDMKVRREASNRNDGLPKELIFSHHGKSYSNNCISWYDALMNKREVRESTLPTLREWDSKSSAWVPERTDYPLQGPSTMFGLKEKLDRKWETEGKKLNEPAYQSTYGTSYHKHGTEDLVKKHHATPRKLSSHFHAHTINKNLPLRNVSVNIAPEILPSIS</sequence>
<evidence type="ECO:0000256" key="7">
    <source>
        <dbReference type="ARBA" id="ARBA00035003"/>
    </source>
</evidence>
<comment type="subcellular location">
    <subcellularLocation>
        <location evidence="1">Cytoplasm</location>
        <location evidence="1">Cytoskeleton</location>
        <location evidence="1">Flagellum axoneme</location>
    </subcellularLocation>
</comment>
<evidence type="ECO:0000313" key="10">
    <source>
        <dbReference type="Proteomes" id="UP000594262"/>
    </source>
</evidence>
<keyword evidence="10" id="KW-1185">Reference proteome</keyword>
<dbReference type="AlphaFoldDB" id="A0A7M5UTS7"/>
<evidence type="ECO:0000256" key="6">
    <source>
        <dbReference type="ARBA" id="ARBA00023273"/>
    </source>
</evidence>
<keyword evidence="2" id="KW-0963">Cytoplasm</keyword>
<organism evidence="9 10">
    <name type="scientific">Clytia hemisphaerica</name>
    <dbReference type="NCBI Taxonomy" id="252671"/>
    <lineage>
        <taxon>Eukaryota</taxon>
        <taxon>Metazoa</taxon>
        <taxon>Cnidaria</taxon>
        <taxon>Hydrozoa</taxon>
        <taxon>Hydroidolina</taxon>
        <taxon>Leptothecata</taxon>
        <taxon>Obeliida</taxon>
        <taxon>Clytiidae</taxon>
        <taxon>Clytia</taxon>
    </lineage>
</organism>
<protein>
    <submittedName>
        <fullName evidence="9">Uncharacterized protein</fullName>
    </submittedName>
</protein>
<keyword evidence="6" id="KW-0966">Cell projection</keyword>
<evidence type="ECO:0000256" key="3">
    <source>
        <dbReference type="ARBA" id="ARBA00022846"/>
    </source>
</evidence>
<proteinExistence type="predicted"/>
<evidence type="ECO:0000256" key="8">
    <source>
        <dbReference type="ARBA" id="ARBA00046435"/>
    </source>
</evidence>
<dbReference type="GeneID" id="136819715"/>
<evidence type="ECO:0000256" key="4">
    <source>
        <dbReference type="ARBA" id="ARBA00023069"/>
    </source>
</evidence>
<comment type="subunit">
    <text evidence="8">Microtubule inner protein component of sperm flagellar doublet microtubules.</text>
</comment>
<dbReference type="GO" id="GO:0005879">
    <property type="term" value="C:axonemal microtubule"/>
    <property type="evidence" value="ECO:0007669"/>
    <property type="project" value="TreeGrafter"/>
</dbReference>
<dbReference type="InterPro" id="IPR037662">
    <property type="entry name" value="CFAP68/107"/>
</dbReference>
<dbReference type="OrthoDB" id="8185227at2759"/>
<evidence type="ECO:0000313" key="9">
    <source>
        <dbReference type="EnsemblMetazoa" id="CLYHEMP002487.1"/>
    </source>
</evidence>
<evidence type="ECO:0000256" key="1">
    <source>
        <dbReference type="ARBA" id="ARBA00004611"/>
    </source>
</evidence>
<reference evidence="9" key="1">
    <citation type="submission" date="2021-01" db="UniProtKB">
        <authorList>
            <consortium name="EnsemblMetazoa"/>
        </authorList>
    </citation>
    <scope>IDENTIFICATION</scope>
</reference>
<dbReference type="Proteomes" id="UP000594262">
    <property type="component" value="Unplaced"/>
</dbReference>